<accession>A0A2A6BZ13</accession>
<name>A0A2A6BZ13_PRIPA</name>
<reference evidence="2" key="1">
    <citation type="journal article" date="2008" name="Nat. Genet.">
        <title>The Pristionchus pacificus genome provides a unique perspective on nematode lifestyle and parasitism.</title>
        <authorList>
            <person name="Dieterich C."/>
            <person name="Clifton S.W."/>
            <person name="Schuster L.N."/>
            <person name="Chinwalla A."/>
            <person name="Delehaunty K."/>
            <person name="Dinkelacker I."/>
            <person name="Fulton L."/>
            <person name="Fulton R."/>
            <person name="Godfrey J."/>
            <person name="Minx P."/>
            <person name="Mitreva M."/>
            <person name="Roeseler W."/>
            <person name="Tian H."/>
            <person name="Witte H."/>
            <person name="Yang S.P."/>
            <person name="Wilson R.K."/>
            <person name="Sommer R.J."/>
        </authorList>
    </citation>
    <scope>NUCLEOTIDE SEQUENCE [LARGE SCALE GENOMIC DNA]</scope>
    <source>
        <strain evidence="2">PS312</strain>
    </source>
</reference>
<dbReference type="Proteomes" id="UP000005239">
    <property type="component" value="Unassembled WGS sequence"/>
</dbReference>
<dbReference type="PANTHER" id="PTHR23017">
    <property type="entry name" value="SERPENTINE RECEPTOR, CLASS X"/>
    <property type="match status" value="1"/>
</dbReference>
<dbReference type="PANTHER" id="PTHR23017:SF3">
    <property type="entry name" value="G-PROTEIN COUPLED RECEPTORS FAMILY 1 PROFILE DOMAIN-CONTAINING PROTEIN"/>
    <property type="match status" value="1"/>
</dbReference>
<proteinExistence type="predicted"/>
<protein>
    <submittedName>
        <fullName evidence="1">G protein-coupled receptor</fullName>
    </submittedName>
</protein>
<dbReference type="InterPro" id="IPR019430">
    <property type="entry name" value="7TM_GPCR_serpentine_rcpt_Srx"/>
</dbReference>
<dbReference type="Gene3D" id="1.20.1070.10">
    <property type="entry name" value="Rhodopsin 7-helix transmembrane proteins"/>
    <property type="match status" value="1"/>
</dbReference>
<reference evidence="1" key="2">
    <citation type="submission" date="2022-06" db="UniProtKB">
        <authorList>
            <consortium name="EnsemblMetazoa"/>
        </authorList>
    </citation>
    <scope>IDENTIFICATION</scope>
    <source>
        <strain evidence="1">PS312</strain>
    </source>
</reference>
<dbReference type="AlphaFoldDB" id="A0A2A6BZ13"/>
<dbReference type="Pfam" id="PF10328">
    <property type="entry name" value="7TM_GPCR_Srx"/>
    <property type="match status" value="1"/>
</dbReference>
<dbReference type="EnsemblMetazoa" id="PPA03706.1">
    <property type="protein sequence ID" value="PPA03706.1"/>
    <property type="gene ID" value="WBGene00093260"/>
</dbReference>
<organism evidence="1 2">
    <name type="scientific">Pristionchus pacificus</name>
    <name type="common">Parasitic nematode worm</name>
    <dbReference type="NCBI Taxonomy" id="54126"/>
    <lineage>
        <taxon>Eukaryota</taxon>
        <taxon>Metazoa</taxon>
        <taxon>Ecdysozoa</taxon>
        <taxon>Nematoda</taxon>
        <taxon>Chromadorea</taxon>
        <taxon>Rhabditida</taxon>
        <taxon>Rhabditina</taxon>
        <taxon>Diplogasteromorpha</taxon>
        <taxon>Diplogasteroidea</taxon>
        <taxon>Neodiplogasteridae</taxon>
        <taxon>Pristionchus</taxon>
    </lineage>
</organism>
<sequence>MLALSDTEYLAANGIIVGACLFTIFICGLAFTIIAKTVHLRSTTFGDICSVQMVSDILLILLNTVWCIVKAFHIHDEAQSRYELLVGVVSKTFYFFTCKLHVLMAINRYIFIFHATENPKTSSVFRGAIFLCFLLAFLQSFAGPLLDPNLFVVFSSDSLRWKFATTEWTPFYEAYLEYYLVLTECSIIIILDSASFKKLRQIHRKVSIHRDSTIAVSKSANAREMRLLLQSFCQLIPLSSVMVFFFFVAPKCDSSFLTFLSSTAAWHFGISLDGVIIVLFQAKFRSKPQPKPTPSYDDLHRPVVGRCNSALHFYFVSCDPFIELRIITITNLKLLPEQCLVKSQQPE</sequence>
<gene>
    <name evidence="1" type="primary">WBGene00093260</name>
</gene>
<dbReference type="CDD" id="cd00637">
    <property type="entry name" value="7tm_classA_rhodopsin-like"/>
    <property type="match status" value="1"/>
</dbReference>
<keyword evidence="2" id="KW-1185">Reference proteome</keyword>
<evidence type="ECO:0000313" key="2">
    <source>
        <dbReference type="Proteomes" id="UP000005239"/>
    </source>
</evidence>
<evidence type="ECO:0000313" key="1">
    <source>
        <dbReference type="EnsemblMetazoa" id="PPA03706.1"/>
    </source>
</evidence>
<dbReference type="OrthoDB" id="5800536at2759"/>
<accession>A0A8R1U3T8</accession>
<dbReference type="SUPFAM" id="SSF81321">
    <property type="entry name" value="Family A G protein-coupled receptor-like"/>
    <property type="match status" value="1"/>
</dbReference>